<dbReference type="RefSeq" id="WP_204919537.1">
    <property type="nucleotide sequence ID" value="NZ_BAAAQP010000003.1"/>
</dbReference>
<protein>
    <submittedName>
        <fullName evidence="4">Glucose-6-phosphate dehydrogenase assembly protein OpcA</fullName>
    </submittedName>
</protein>
<sequence>MIINLHDTNAAKISSALLSARRSAGSPAMGMVLTLIIVCGEDGFQEALKASTEAGREHPSRILLVVTAPSRTTSLDAEVRIGEGTPGEVVVIRMRGAVARHPASVIRALLLPDSPVVIWWPGKGPVDPASDDLAQLARRRITDAMGTARPRAALESTARNYAPGDNDLTWTRLTPWRALLAAALDQYPAKVSGAVVEAERNNASADLLAAWLQSRLKIEVNQVVSEGPGITAVRMTTAAGDIAITRPDGLLASYSVPGQPNRLVALKRRGVSELITEELRRMDPDDIFEQTLQALLRRRTRNSSTRKSATRSAATKSPAAKAAVRRAVEAQEPTRKAPATRKADSTKATATRATATKAGATKAGGTRAGAKKKSAAARTAKQG</sequence>
<feature type="domain" description="Glucose-6-phosphate dehydrogenase assembly protein OpcA N-terminal" evidence="2">
    <location>
        <begin position="52"/>
        <end position="158"/>
    </location>
</feature>
<dbReference type="Pfam" id="PF20171">
    <property type="entry name" value="OpcA_G6PD_C"/>
    <property type="match status" value="1"/>
</dbReference>
<organism evidence="4 5">
    <name type="scientific">Microlunatus panaciterrae</name>
    <dbReference type="NCBI Taxonomy" id="400768"/>
    <lineage>
        <taxon>Bacteria</taxon>
        <taxon>Bacillati</taxon>
        <taxon>Actinomycetota</taxon>
        <taxon>Actinomycetes</taxon>
        <taxon>Propionibacteriales</taxon>
        <taxon>Propionibacteriaceae</taxon>
        <taxon>Microlunatus</taxon>
    </lineage>
</organism>
<gene>
    <name evidence="4" type="ORF">JOE57_003170</name>
</gene>
<evidence type="ECO:0000259" key="2">
    <source>
        <dbReference type="Pfam" id="PF10128"/>
    </source>
</evidence>
<comment type="caution">
    <text evidence="4">The sequence shown here is derived from an EMBL/GenBank/DDBJ whole genome shotgun (WGS) entry which is preliminary data.</text>
</comment>
<dbReference type="Pfam" id="PF10128">
    <property type="entry name" value="OpcA_G6PD_assem"/>
    <property type="match status" value="1"/>
</dbReference>
<name>A0ABS2RMM0_9ACTN</name>
<dbReference type="PANTHER" id="PTHR38658:SF1">
    <property type="entry name" value="OXPP CYCLE PROTEIN OPCA-RELATED"/>
    <property type="match status" value="1"/>
</dbReference>
<feature type="compositionally biased region" description="Low complexity" evidence="1">
    <location>
        <begin position="346"/>
        <end position="365"/>
    </location>
</feature>
<keyword evidence="5" id="KW-1185">Reference proteome</keyword>
<evidence type="ECO:0000313" key="4">
    <source>
        <dbReference type="EMBL" id="MBM7800249.1"/>
    </source>
</evidence>
<dbReference type="InterPro" id="IPR046802">
    <property type="entry name" value="OpcA_G6PD_C"/>
</dbReference>
<feature type="compositionally biased region" description="Basic and acidic residues" evidence="1">
    <location>
        <begin position="326"/>
        <end position="345"/>
    </location>
</feature>
<evidence type="ECO:0000313" key="5">
    <source>
        <dbReference type="Proteomes" id="UP000704762"/>
    </source>
</evidence>
<dbReference type="InterPro" id="IPR046801">
    <property type="entry name" value="OpcA_G6PD_N"/>
</dbReference>
<dbReference type="InterPro" id="IPR004555">
    <property type="entry name" value="G6PDH_assembly_OpcA"/>
</dbReference>
<feature type="region of interest" description="Disordered" evidence="1">
    <location>
        <begin position="298"/>
        <end position="383"/>
    </location>
</feature>
<dbReference type="Proteomes" id="UP000704762">
    <property type="component" value="Unassembled WGS sequence"/>
</dbReference>
<evidence type="ECO:0000256" key="1">
    <source>
        <dbReference type="SAM" id="MobiDB-lite"/>
    </source>
</evidence>
<evidence type="ECO:0000259" key="3">
    <source>
        <dbReference type="Pfam" id="PF20171"/>
    </source>
</evidence>
<reference evidence="4 5" key="1">
    <citation type="submission" date="2021-01" db="EMBL/GenBank/DDBJ databases">
        <title>Sequencing the genomes of 1000 actinobacteria strains.</title>
        <authorList>
            <person name="Klenk H.-P."/>
        </authorList>
    </citation>
    <scope>NUCLEOTIDE SEQUENCE [LARGE SCALE GENOMIC DNA]</scope>
    <source>
        <strain evidence="4 5">DSM 18662</strain>
    </source>
</reference>
<dbReference type="EMBL" id="JAFBCF010000001">
    <property type="protein sequence ID" value="MBM7800249.1"/>
    <property type="molecule type" value="Genomic_DNA"/>
</dbReference>
<feature type="compositionally biased region" description="Low complexity" evidence="1">
    <location>
        <begin position="302"/>
        <end position="322"/>
    </location>
</feature>
<feature type="domain" description="Glucose-6-phosphate dehydrogenase assembly protein OpcA C-terminal" evidence="3">
    <location>
        <begin position="163"/>
        <end position="292"/>
    </location>
</feature>
<accession>A0ABS2RMM0</accession>
<dbReference type="PANTHER" id="PTHR38658">
    <property type="entry name" value="OXPP CYCLE PROTEIN OPCA-RELATED"/>
    <property type="match status" value="1"/>
</dbReference>
<proteinExistence type="predicted"/>